<dbReference type="GeneID" id="29069281"/>
<sequence>MSLKLSWANPNTAATAIRIYRKDTNFDSSSLPTPLAEIGPLETSYIDTTAVEGNSYYYAIGTVSAVDEVFTATQKIVATDNRGAGPNILLGGDTMLGYYGQMLVEDFVNNSTILAAAATLAGLPTALVSPNWHKFIRNGKILYLPDTNFGNTDYRYLYQAGFVHGIDANGPAGFATTGLTPTKQLRTFVLKGQTYKIRLMRGWSDGPETDISAYNGAAANHDNVANTKDNEFNDLVYALNKFTPLKQRTPNFINLEWDKFVGAPTTNWSSSEALSAMIAQFRIVTQERWPGGSVLSRGQREVTWGQYASPHSRAHVSNISSSGVTQTLIWLPVIELVD</sequence>
<accession>A0A1B2IDA9</accession>
<organism evidence="1 2">
    <name type="scientific">Erwinia phage vB_EamM_Huxley</name>
    <dbReference type="NCBI Taxonomy" id="1883373"/>
    <lineage>
        <taxon>Viruses</taxon>
        <taxon>Duplodnaviria</taxon>
        <taxon>Heunggongvirae</taxon>
        <taxon>Uroviricota</taxon>
        <taxon>Caudoviricetes</taxon>
        <taxon>Chimalliviridae</taxon>
        <taxon>Machinavirus</taxon>
        <taxon>Machinavirus machina</taxon>
    </lineage>
</organism>
<dbReference type="RefSeq" id="YP_009293127.1">
    <property type="nucleotide sequence ID" value="NC_031127.1"/>
</dbReference>
<name>A0A1B2IDA9_9CAUD</name>
<evidence type="ECO:0000313" key="2">
    <source>
        <dbReference type="Proteomes" id="UP000203302"/>
    </source>
</evidence>
<reference evidence="2" key="1">
    <citation type="submission" date="2016-06" db="EMBL/GenBank/DDBJ databases">
        <authorList>
            <person name="Berg J.A."/>
            <person name="Grossarth S.E."/>
            <person name="Jarvis T.M."/>
            <person name="Merrill B.D."/>
            <person name="Breakwell D.P."/>
            <person name="Hope S."/>
            <person name="Grose J.H."/>
        </authorList>
    </citation>
    <scope>NUCLEOTIDE SEQUENCE [LARGE SCALE GENOMIC DNA]</scope>
</reference>
<proteinExistence type="predicted"/>
<dbReference type="Gene3D" id="2.60.40.10">
    <property type="entry name" value="Immunoglobulins"/>
    <property type="match status" value="1"/>
</dbReference>
<dbReference type="Proteomes" id="UP000203302">
    <property type="component" value="Segment"/>
</dbReference>
<dbReference type="OrthoDB" id="7517at10239"/>
<dbReference type="EMBL" id="KX397368">
    <property type="protein sequence ID" value="ANZ49241.1"/>
    <property type="molecule type" value="Genomic_DNA"/>
</dbReference>
<dbReference type="KEGG" id="vg:29069281"/>
<gene>
    <name evidence="1" type="ORF">HUXLEY_159</name>
</gene>
<protein>
    <submittedName>
        <fullName evidence="1">Putative virion structural protein</fullName>
    </submittedName>
</protein>
<dbReference type="InterPro" id="IPR013783">
    <property type="entry name" value="Ig-like_fold"/>
</dbReference>
<evidence type="ECO:0000313" key="1">
    <source>
        <dbReference type="EMBL" id="ANZ49241.1"/>
    </source>
</evidence>